<protein>
    <submittedName>
        <fullName evidence="1">Uncharacterized protein</fullName>
    </submittedName>
</protein>
<evidence type="ECO:0000313" key="2">
    <source>
        <dbReference type="Proteomes" id="UP001177021"/>
    </source>
</evidence>
<keyword evidence="2" id="KW-1185">Reference proteome</keyword>
<organism evidence="1 2">
    <name type="scientific">Trifolium pratense</name>
    <name type="common">Red clover</name>
    <dbReference type="NCBI Taxonomy" id="57577"/>
    <lineage>
        <taxon>Eukaryota</taxon>
        <taxon>Viridiplantae</taxon>
        <taxon>Streptophyta</taxon>
        <taxon>Embryophyta</taxon>
        <taxon>Tracheophyta</taxon>
        <taxon>Spermatophyta</taxon>
        <taxon>Magnoliopsida</taxon>
        <taxon>eudicotyledons</taxon>
        <taxon>Gunneridae</taxon>
        <taxon>Pentapetalae</taxon>
        <taxon>rosids</taxon>
        <taxon>fabids</taxon>
        <taxon>Fabales</taxon>
        <taxon>Fabaceae</taxon>
        <taxon>Papilionoideae</taxon>
        <taxon>50 kb inversion clade</taxon>
        <taxon>NPAAA clade</taxon>
        <taxon>Hologalegina</taxon>
        <taxon>IRL clade</taxon>
        <taxon>Trifolieae</taxon>
        <taxon>Trifolium</taxon>
    </lineage>
</organism>
<accession>A0ACB0JN00</accession>
<name>A0ACB0JN00_TRIPR</name>
<sequence length="72" mass="8628">MCLVYNRGYLCGCELVTAVGKREMSCYHQRVKYTLWCETLEWQLVEMVAACDGVFRSYSRRRRWKIDVLQIL</sequence>
<dbReference type="EMBL" id="CASHSV030000055">
    <property type="protein sequence ID" value="CAJ2645053.1"/>
    <property type="molecule type" value="Genomic_DNA"/>
</dbReference>
<dbReference type="Proteomes" id="UP001177021">
    <property type="component" value="Unassembled WGS sequence"/>
</dbReference>
<reference evidence="1" key="1">
    <citation type="submission" date="2023-10" db="EMBL/GenBank/DDBJ databases">
        <authorList>
            <person name="Rodriguez Cubillos JULIANA M."/>
            <person name="De Vega J."/>
        </authorList>
    </citation>
    <scope>NUCLEOTIDE SEQUENCE</scope>
</reference>
<evidence type="ECO:0000313" key="1">
    <source>
        <dbReference type="EMBL" id="CAJ2645053.1"/>
    </source>
</evidence>
<comment type="caution">
    <text evidence="1">The sequence shown here is derived from an EMBL/GenBank/DDBJ whole genome shotgun (WGS) entry which is preliminary data.</text>
</comment>
<proteinExistence type="predicted"/>
<gene>
    <name evidence="1" type="ORF">MILVUS5_LOCUS13999</name>
</gene>